<dbReference type="CDD" id="cd01650">
    <property type="entry name" value="RT_nLTR_like"/>
    <property type="match status" value="1"/>
</dbReference>
<protein>
    <recommendedName>
        <fullName evidence="1">Reverse transcriptase domain-containing protein</fullName>
    </recommendedName>
</protein>
<organism evidence="2">
    <name type="scientific">Homalodisca liturata</name>
    <dbReference type="NCBI Taxonomy" id="320908"/>
    <lineage>
        <taxon>Eukaryota</taxon>
        <taxon>Metazoa</taxon>
        <taxon>Ecdysozoa</taxon>
        <taxon>Arthropoda</taxon>
        <taxon>Hexapoda</taxon>
        <taxon>Insecta</taxon>
        <taxon>Pterygota</taxon>
        <taxon>Neoptera</taxon>
        <taxon>Paraneoptera</taxon>
        <taxon>Hemiptera</taxon>
        <taxon>Auchenorrhyncha</taxon>
        <taxon>Membracoidea</taxon>
        <taxon>Cicadellidae</taxon>
        <taxon>Cicadellinae</taxon>
        <taxon>Proconiini</taxon>
        <taxon>Homalodisca</taxon>
    </lineage>
</organism>
<dbReference type="AlphaFoldDB" id="A0A1B6IUY7"/>
<feature type="domain" description="Reverse transcriptase" evidence="1">
    <location>
        <begin position="1"/>
        <end position="229"/>
    </location>
</feature>
<dbReference type="InterPro" id="IPR043502">
    <property type="entry name" value="DNA/RNA_pol_sf"/>
</dbReference>
<gene>
    <name evidence="2" type="ORF">g.16818</name>
</gene>
<dbReference type="Pfam" id="PF00078">
    <property type="entry name" value="RVT_1"/>
    <property type="match status" value="1"/>
</dbReference>
<dbReference type="GO" id="GO:0071897">
    <property type="term" value="P:DNA biosynthetic process"/>
    <property type="evidence" value="ECO:0007669"/>
    <property type="project" value="UniProtKB-ARBA"/>
</dbReference>
<sequence length="430" mass="49339">EWYDIHKRLLEVVITMVLELIIGKQLMFYFELNRLICNNQFGYRNGLSTTHALIKLVEGIHDCFEGKDLAAVTFCDLSKAFDCVSHDLIVSKLEYFRVKGVALQIFQSYLENRVQYVQDSNESSCLLPVTCGVPQGSVLGPLLFIIMVNDLSSNIPAEIILYADDTTVLNRHDSESLALENAKYNQTLIENWLAANELVLNKEKTKTVLFSLKEKNMNLDSPMFLGLTLDPTLNWHQHISVLKSRLSKSIYALKRLSGELEREGLRQAYFGLFHAHMSYGLIVWGGAPKSEDIFVAQKKAIRVITGSHRLAHCKQLFIELRILTLHSLYIFQCLMYLRANLDKVHTRSSIHSHNTRSANLINLPQNRLLKSERNPIVISSRLMNKLPDPVKNLENDKFKICIINFLLKNPFYKVEEFLSESWSELDFSLT</sequence>
<feature type="non-terminal residue" evidence="2">
    <location>
        <position position="1"/>
    </location>
</feature>
<dbReference type="EMBL" id="GECU01016955">
    <property type="protein sequence ID" value="JAS90751.1"/>
    <property type="molecule type" value="Transcribed_RNA"/>
</dbReference>
<accession>A0A1B6IUY7</accession>
<evidence type="ECO:0000313" key="2">
    <source>
        <dbReference type="EMBL" id="JAS90751.1"/>
    </source>
</evidence>
<dbReference type="PANTHER" id="PTHR33332">
    <property type="entry name" value="REVERSE TRANSCRIPTASE DOMAIN-CONTAINING PROTEIN"/>
    <property type="match status" value="1"/>
</dbReference>
<dbReference type="SUPFAM" id="SSF56672">
    <property type="entry name" value="DNA/RNA polymerases"/>
    <property type="match status" value="1"/>
</dbReference>
<evidence type="ECO:0000259" key="1">
    <source>
        <dbReference type="PROSITE" id="PS50878"/>
    </source>
</evidence>
<dbReference type="InterPro" id="IPR000477">
    <property type="entry name" value="RT_dom"/>
</dbReference>
<reference evidence="2" key="1">
    <citation type="submission" date="2015-11" db="EMBL/GenBank/DDBJ databases">
        <title>De novo transcriptome assembly of four potential Pierce s Disease insect vectors from Arizona vineyards.</title>
        <authorList>
            <person name="Tassone E.E."/>
        </authorList>
    </citation>
    <scope>NUCLEOTIDE SEQUENCE</scope>
</reference>
<proteinExistence type="predicted"/>
<dbReference type="PROSITE" id="PS50878">
    <property type="entry name" value="RT_POL"/>
    <property type="match status" value="1"/>
</dbReference>
<name>A0A1B6IUY7_9HEMI</name>